<dbReference type="PANTHER" id="PTHR22550:SF5">
    <property type="entry name" value="LEUCINE ZIPPER PROTEIN 4"/>
    <property type="match status" value="1"/>
</dbReference>
<dbReference type="Gene3D" id="3.40.50.410">
    <property type="entry name" value="von Willebrand factor, type A domain"/>
    <property type="match status" value="1"/>
</dbReference>
<dbReference type="KEGG" id="dwd:DSCW_42890"/>
<reference evidence="7 8" key="1">
    <citation type="submission" date="2019-11" db="EMBL/GenBank/DDBJ databases">
        <title>Comparative genomics of hydrocarbon-degrading Desulfosarcina strains.</title>
        <authorList>
            <person name="Watanabe M."/>
            <person name="Kojima H."/>
            <person name="Fukui M."/>
        </authorList>
    </citation>
    <scope>NUCLEOTIDE SEQUENCE [LARGE SCALE GENOMIC DNA]</scope>
    <source>
        <strain evidence="7 8">PP31</strain>
    </source>
</reference>
<dbReference type="AlphaFoldDB" id="A0A5K7Z4F0"/>
<dbReference type="PROSITE" id="PS50234">
    <property type="entry name" value="VWFA"/>
    <property type="match status" value="1"/>
</dbReference>
<keyword evidence="2 5" id="KW-0812">Transmembrane</keyword>
<keyword evidence="4 5" id="KW-0472">Membrane</keyword>
<feature type="transmembrane region" description="Helical" evidence="5">
    <location>
        <begin position="6"/>
        <end position="22"/>
    </location>
</feature>
<evidence type="ECO:0000256" key="3">
    <source>
        <dbReference type="ARBA" id="ARBA00022989"/>
    </source>
</evidence>
<dbReference type="SMART" id="SM00327">
    <property type="entry name" value="VWA"/>
    <property type="match status" value="1"/>
</dbReference>
<evidence type="ECO:0000256" key="1">
    <source>
        <dbReference type="ARBA" id="ARBA00022475"/>
    </source>
</evidence>
<organism evidence="7 8">
    <name type="scientific">Desulfosarcina widdelii</name>
    <dbReference type="NCBI Taxonomy" id="947919"/>
    <lineage>
        <taxon>Bacteria</taxon>
        <taxon>Pseudomonadati</taxon>
        <taxon>Thermodesulfobacteriota</taxon>
        <taxon>Desulfobacteria</taxon>
        <taxon>Desulfobacterales</taxon>
        <taxon>Desulfosarcinaceae</taxon>
        <taxon>Desulfosarcina</taxon>
    </lineage>
</organism>
<keyword evidence="8" id="KW-1185">Reference proteome</keyword>
<dbReference type="InterPro" id="IPR033881">
    <property type="entry name" value="vWA_BatA_type"/>
</dbReference>
<accession>A0A5K7Z4F0</accession>
<dbReference type="Proteomes" id="UP000427769">
    <property type="component" value="Chromosome"/>
</dbReference>
<name>A0A5K7Z4F0_9BACT</name>
<sequence>MLRFASPWFFLLLLLVPLIVWYRRRRHRPPTMASSALFPAAAVPASAALRLRPMVPALKYLVLVLMIVALARPQWGTERTEVQTEGINIVLALDLSESMAALDFKKEGRVVNRLEAVKGVVENFVAGRTGDRIGMVVFGTHAYTQLPLTRDYNTIVSMLERLKIGAAGKQTAIGDAIGISIKRLADIESKSNVIILLTDGQSNAGELSPETAGQIAKEKSVKIYTIGVGSRGKAPFLVNDPIFGQRYVYQRVSIDEETLKAIAEQTGGLYFRAENLEGLQEIYDTIDKLEKTEVKVDIFADYSEIYPWLLVPAVILLLVYVVLRNTRFLVVP</sequence>
<keyword evidence="3 5" id="KW-1133">Transmembrane helix</keyword>
<dbReference type="SUPFAM" id="SSF53300">
    <property type="entry name" value="vWA-like"/>
    <property type="match status" value="1"/>
</dbReference>
<dbReference type="RefSeq" id="WP_155305674.1">
    <property type="nucleotide sequence ID" value="NZ_AP021875.1"/>
</dbReference>
<dbReference type="InterPro" id="IPR002035">
    <property type="entry name" value="VWF_A"/>
</dbReference>
<dbReference type="OrthoDB" id="6206554at2"/>
<dbReference type="PANTHER" id="PTHR22550">
    <property type="entry name" value="SPORE GERMINATION PROTEIN"/>
    <property type="match status" value="1"/>
</dbReference>
<evidence type="ECO:0000259" key="6">
    <source>
        <dbReference type="PROSITE" id="PS50234"/>
    </source>
</evidence>
<keyword evidence="1" id="KW-1003">Cell membrane</keyword>
<dbReference type="Pfam" id="PF00092">
    <property type="entry name" value="VWA"/>
    <property type="match status" value="1"/>
</dbReference>
<dbReference type="InterPro" id="IPR050768">
    <property type="entry name" value="UPF0353/GerABKA_families"/>
</dbReference>
<feature type="domain" description="VWFA" evidence="6">
    <location>
        <begin position="88"/>
        <end position="286"/>
    </location>
</feature>
<evidence type="ECO:0000313" key="8">
    <source>
        <dbReference type="Proteomes" id="UP000427769"/>
    </source>
</evidence>
<dbReference type="InterPro" id="IPR024163">
    <property type="entry name" value="Aerotolerance_reg_N"/>
</dbReference>
<dbReference type="EMBL" id="AP021875">
    <property type="protein sequence ID" value="BBO76872.1"/>
    <property type="molecule type" value="Genomic_DNA"/>
</dbReference>
<proteinExistence type="predicted"/>
<gene>
    <name evidence="7" type="primary">batA</name>
    <name evidence="7" type="ORF">DSCW_42890</name>
</gene>
<evidence type="ECO:0000256" key="4">
    <source>
        <dbReference type="ARBA" id="ARBA00023136"/>
    </source>
</evidence>
<dbReference type="InterPro" id="IPR036465">
    <property type="entry name" value="vWFA_dom_sf"/>
</dbReference>
<evidence type="ECO:0000256" key="5">
    <source>
        <dbReference type="SAM" id="Phobius"/>
    </source>
</evidence>
<dbReference type="Pfam" id="PF07584">
    <property type="entry name" value="BatA"/>
    <property type="match status" value="1"/>
</dbReference>
<dbReference type="CDD" id="cd01467">
    <property type="entry name" value="vWA_BatA_type"/>
    <property type="match status" value="1"/>
</dbReference>
<protein>
    <submittedName>
        <fullName evidence="7">Aerotolerance regulator BatA</fullName>
    </submittedName>
</protein>
<evidence type="ECO:0000256" key="2">
    <source>
        <dbReference type="ARBA" id="ARBA00022692"/>
    </source>
</evidence>
<evidence type="ECO:0000313" key="7">
    <source>
        <dbReference type="EMBL" id="BBO76872.1"/>
    </source>
</evidence>
<feature type="transmembrane region" description="Helical" evidence="5">
    <location>
        <begin position="305"/>
        <end position="323"/>
    </location>
</feature>